<evidence type="ECO:0000259" key="5">
    <source>
        <dbReference type="PROSITE" id="PS52009"/>
    </source>
</evidence>
<evidence type="ECO:0000313" key="7">
    <source>
        <dbReference type="Proteomes" id="UP000092445"/>
    </source>
</evidence>
<keyword evidence="1" id="KW-0732">Signal</keyword>
<sequence>MEDCENVPTSTQDQENNISNITSTSNNVNDADEDKNIKEQQKSTQKKPNFICGVIEGFYGRPWTTEQRKDLFRKLKKWGMDSYVYAPKDDYKHRAFWRELYTVQEADHLSGLIAAATDQDITFYYALSPGLDMTYGSQKELQTLKRKLDQVSQFGCEAFPLLFEDIELSKSDKVVLQTFGNAQESVTNEIFTHLGNPRFLFSRAVPTVHDSEYLNTLGSKANHDIDIMWTGNKL</sequence>
<accession>A0A1A9Z9K2</accession>
<keyword evidence="3" id="KW-0326">Glycosidase</keyword>
<dbReference type="Proteomes" id="UP000092445">
    <property type="component" value="Unassembled WGS sequence"/>
</dbReference>
<dbReference type="GO" id="GO:0016231">
    <property type="term" value="F:beta-N-acetylglucosaminidase activity"/>
    <property type="evidence" value="ECO:0007669"/>
    <property type="project" value="TreeGrafter"/>
</dbReference>
<dbReference type="PROSITE" id="PS52009">
    <property type="entry name" value="GH84"/>
    <property type="match status" value="1"/>
</dbReference>
<dbReference type="STRING" id="7398.A0A1A9Z9K2"/>
<keyword evidence="2" id="KW-0378">Hydrolase</keyword>
<evidence type="ECO:0000313" key="6">
    <source>
        <dbReference type="EnsemblMetazoa" id="GPAI007866-PA"/>
    </source>
</evidence>
<evidence type="ECO:0000256" key="2">
    <source>
        <dbReference type="ARBA" id="ARBA00022801"/>
    </source>
</evidence>
<dbReference type="InterPro" id="IPR011496">
    <property type="entry name" value="O-GlcNAcase_cat"/>
</dbReference>
<organism evidence="6 7">
    <name type="scientific">Glossina pallidipes</name>
    <name type="common">Tsetse fly</name>
    <dbReference type="NCBI Taxonomy" id="7398"/>
    <lineage>
        <taxon>Eukaryota</taxon>
        <taxon>Metazoa</taxon>
        <taxon>Ecdysozoa</taxon>
        <taxon>Arthropoda</taxon>
        <taxon>Hexapoda</taxon>
        <taxon>Insecta</taxon>
        <taxon>Pterygota</taxon>
        <taxon>Neoptera</taxon>
        <taxon>Endopterygota</taxon>
        <taxon>Diptera</taxon>
        <taxon>Brachycera</taxon>
        <taxon>Muscomorpha</taxon>
        <taxon>Hippoboscoidea</taxon>
        <taxon>Glossinidae</taxon>
        <taxon>Glossina</taxon>
    </lineage>
</organism>
<keyword evidence="7" id="KW-1185">Reference proteome</keyword>
<dbReference type="PANTHER" id="PTHR13170:SF16">
    <property type="entry name" value="PROTEIN O-GLCNACASE"/>
    <property type="match status" value="1"/>
</dbReference>
<feature type="domain" description="GH84" evidence="5">
    <location>
        <begin position="50"/>
        <end position="234"/>
    </location>
</feature>
<evidence type="ECO:0000256" key="4">
    <source>
        <dbReference type="SAM" id="MobiDB-lite"/>
    </source>
</evidence>
<evidence type="ECO:0000256" key="3">
    <source>
        <dbReference type="ARBA" id="ARBA00023295"/>
    </source>
</evidence>
<dbReference type="VEuPathDB" id="VectorBase:GPAI007866"/>
<evidence type="ECO:0000256" key="1">
    <source>
        <dbReference type="ARBA" id="ARBA00022729"/>
    </source>
</evidence>
<dbReference type="GO" id="GO:0009100">
    <property type="term" value="P:glycoprotein metabolic process"/>
    <property type="evidence" value="ECO:0007669"/>
    <property type="project" value="TreeGrafter"/>
</dbReference>
<dbReference type="InterPro" id="IPR017853">
    <property type="entry name" value="GH"/>
</dbReference>
<dbReference type="Pfam" id="PF07555">
    <property type="entry name" value="NAGidase"/>
    <property type="match status" value="1"/>
</dbReference>
<dbReference type="SUPFAM" id="SSF51445">
    <property type="entry name" value="(Trans)glycosidases"/>
    <property type="match status" value="1"/>
</dbReference>
<dbReference type="EnsemblMetazoa" id="GPAI007866-RA">
    <property type="protein sequence ID" value="GPAI007866-PA"/>
    <property type="gene ID" value="GPAI007866"/>
</dbReference>
<dbReference type="AlphaFoldDB" id="A0A1A9Z9K2"/>
<dbReference type="PANTHER" id="PTHR13170">
    <property type="entry name" value="O-GLCNACASE"/>
    <property type="match status" value="1"/>
</dbReference>
<proteinExistence type="predicted"/>
<feature type="compositionally biased region" description="Low complexity" evidence="4">
    <location>
        <begin position="16"/>
        <end position="27"/>
    </location>
</feature>
<reference evidence="6" key="2">
    <citation type="submission" date="2020-05" db="UniProtKB">
        <authorList>
            <consortium name="EnsemblMetazoa"/>
        </authorList>
    </citation>
    <scope>IDENTIFICATION</scope>
    <source>
        <strain evidence="6">IAEA</strain>
    </source>
</reference>
<protein>
    <recommendedName>
        <fullName evidence="5">GH84 domain-containing protein</fullName>
    </recommendedName>
</protein>
<feature type="region of interest" description="Disordered" evidence="4">
    <location>
        <begin position="1"/>
        <end position="44"/>
    </location>
</feature>
<reference evidence="7" key="1">
    <citation type="submission" date="2014-03" db="EMBL/GenBank/DDBJ databases">
        <authorList>
            <person name="Aksoy S."/>
            <person name="Warren W."/>
            <person name="Wilson R.K."/>
        </authorList>
    </citation>
    <scope>NUCLEOTIDE SEQUENCE [LARGE SCALE GENOMIC DNA]</scope>
    <source>
        <strain evidence="7">IAEA</strain>
    </source>
</reference>
<name>A0A1A9Z9K2_GLOPL</name>
<dbReference type="Gene3D" id="3.20.20.80">
    <property type="entry name" value="Glycosidases"/>
    <property type="match status" value="1"/>
</dbReference>
<dbReference type="InterPro" id="IPR051822">
    <property type="entry name" value="Glycosyl_Hydrolase_84"/>
</dbReference>